<dbReference type="EMBL" id="JAGIOA010000001">
    <property type="protein sequence ID" value="MBP2378935.1"/>
    <property type="molecule type" value="Genomic_DNA"/>
</dbReference>
<name>A0ABS4WRV9_9MICO</name>
<accession>A0ABS4WRV9</accession>
<keyword evidence="3" id="KW-1185">Reference proteome</keyword>
<organism evidence="2 3">
    <name type="scientific">Microbacterium phyllosphaerae</name>
    <dbReference type="NCBI Taxonomy" id="124798"/>
    <lineage>
        <taxon>Bacteria</taxon>
        <taxon>Bacillati</taxon>
        <taxon>Actinomycetota</taxon>
        <taxon>Actinomycetes</taxon>
        <taxon>Micrococcales</taxon>
        <taxon>Microbacteriaceae</taxon>
        <taxon>Microbacterium</taxon>
    </lineage>
</organism>
<dbReference type="RefSeq" id="WP_210099272.1">
    <property type="nucleotide sequence ID" value="NZ_BAAAIO010000003.1"/>
</dbReference>
<reference evidence="2 3" key="1">
    <citation type="submission" date="2021-03" db="EMBL/GenBank/DDBJ databases">
        <title>Sequencing the genomes of 1000 actinobacteria strains.</title>
        <authorList>
            <person name="Klenk H.-P."/>
        </authorList>
    </citation>
    <scope>NUCLEOTIDE SEQUENCE [LARGE SCALE GENOMIC DNA]</scope>
    <source>
        <strain evidence="2 3">DSM 13468</strain>
    </source>
</reference>
<proteinExistence type="predicted"/>
<evidence type="ECO:0000313" key="2">
    <source>
        <dbReference type="EMBL" id="MBP2378935.1"/>
    </source>
</evidence>
<protein>
    <submittedName>
        <fullName evidence="2">Uncharacterized protein</fullName>
    </submittedName>
</protein>
<dbReference type="Proteomes" id="UP000703720">
    <property type="component" value="Unassembled WGS sequence"/>
</dbReference>
<gene>
    <name evidence="2" type="ORF">JOF42_002430</name>
</gene>
<comment type="caution">
    <text evidence="2">The sequence shown here is derived from an EMBL/GenBank/DDBJ whole genome shotgun (WGS) entry which is preliminary data.</text>
</comment>
<sequence length="229" mass="24375">MITGALWGRNLNLRQHFPRNPVDDLAHQCIHCLTHGVKISLRSGESYGAQAPERACVRYVRLMSDDQLASAPNSVPETVEPSGVQASPQSRPGWPFLAGIGVAGIVLGIGGTLVVQALLGGGAAAPEDDVRLSDAYSSCGSPVGTTLADEDRTLTIDVRGEEDSNGATYEAQACILRELDTPSSVISHLEQTTSMDGRQTESWDGITAAWSYHPDRGSDMVITLESTEQ</sequence>
<evidence type="ECO:0000313" key="3">
    <source>
        <dbReference type="Proteomes" id="UP000703720"/>
    </source>
</evidence>
<evidence type="ECO:0000256" key="1">
    <source>
        <dbReference type="SAM" id="MobiDB-lite"/>
    </source>
</evidence>
<feature type="region of interest" description="Disordered" evidence="1">
    <location>
        <begin position="70"/>
        <end position="90"/>
    </location>
</feature>